<reference evidence="2 3" key="1">
    <citation type="journal article" date="2018" name="Sci. Rep.">
        <title>Genomic signatures of local adaptation to the degree of environmental predictability in rotifers.</title>
        <authorList>
            <person name="Franch-Gras L."/>
            <person name="Hahn C."/>
            <person name="Garcia-Roger E.M."/>
            <person name="Carmona M.J."/>
            <person name="Serra M."/>
            <person name="Gomez A."/>
        </authorList>
    </citation>
    <scope>NUCLEOTIDE SEQUENCE [LARGE SCALE GENOMIC DNA]</scope>
    <source>
        <strain evidence="2">HYR1</strain>
    </source>
</reference>
<organism evidence="2 3">
    <name type="scientific">Brachionus plicatilis</name>
    <name type="common">Marine rotifer</name>
    <name type="synonym">Brachionus muelleri</name>
    <dbReference type="NCBI Taxonomy" id="10195"/>
    <lineage>
        <taxon>Eukaryota</taxon>
        <taxon>Metazoa</taxon>
        <taxon>Spiralia</taxon>
        <taxon>Gnathifera</taxon>
        <taxon>Rotifera</taxon>
        <taxon>Eurotatoria</taxon>
        <taxon>Monogononta</taxon>
        <taxon>Pseudotrocha</taxon>
        <taxon>Ploima</taxon>
        <taxon>Brachionidae</taxon>
        <taxon>Brachionus</taxon>
    </lineage>
</organism>
<keyword evidence="3" id="KW-1185">Reference proteome</keyword>
<feature type="region of interest" description="Disordered" evidence="1">
    <location>
        <begin position="49"/>
        <end position="69"/>
    </location>
</feature>
<sequence>MGNCCCVLRNGDKKFKSSQKPGHKRAFYKYGDDEYDNDDYDQETLDYDRQTTKSDLSSQVRPKYEQKRPRANRLLDKAVMNQHQLNNPQLTSSSSSTILLLKQSHLVQPSNLEKKFNSDLVSKMCDLKQKSQTALLNHSDSYNLALKKIKSVSSLGSRSKRWSIISSDLVDSLSGRVNEDNAKPLLSELSDVDDGVDMGDDALDNVSDSNNPDSIKVFCRSNEFLAVPCSYKAGHMNFLPFHAEN</sequence>
<dbReference type="EMBL" id="REGN01000063">
    <property type="protein sequence ID" value="RNA44708.1"/>
    <property type="molecule type" value="Genomic_DNA"/>
</dbReference>
<dbReference type="Proteomes" id="UP000276133">
    <property type="component" value="Unassembled WGS sequence"/>
</dbReference>
<name>A0A3M7T9X3_BRAPC</name>
<evidence type="ECO:0000313" key="3">
    <source>
        <dbReference type="Proteomes" id="UP000276133"/>
    </source>
</evidence>
<gene>
    <name evidence="2" type="ORF">BpHYR1_032239</name>
</gene>
<protein>
    <submittedName>
        <fullName evidence="2">Uncharacterized protein</fullName>
    </submittedName>
</protein>
<comment type="caution">
    <text evidence="2">The sequence shown here is derived from an EMBL/GenBank/DDBJ whole genome shotgun (WGS) entry which is preliminary data.</text>
</comment>
<evidence type="ECO:0000313" key="2">
    <source>
        <dbReference type="EMBL" id="RNA44708.1"/>
    </source>
</evidence>
<dbReference type="AlphaFoldDB" id="A0A3M7T9X3"/>
<accession>A0A3M7T9X3</accession>
<proteinExistence type="predicted"/>
<evidence type="ECO:0000256" key="1">
    <source>
        <dbReference type="SAM" id="MobiDB-lite"/>
    </source>
</evidence>